<dbReference type="Proteomes" id="UP000316855">
    <property type="component" value="Chromosome"/>
</dbReference>
<reference evidence="2 3" key="1">
    <citation type="submission" date="2019-02" db="EMBL/GenBank/DDBJ databases">
        <title>Deep-cultivation of Planctomycetes and their phenomic and genomic characterization uncovers novel biology.</title>
        <authorList>
            <person name="Wiegand S."/>
            <person name="Jogler M."/>
            <person name="Boedeker C."/>
            <person name="Pinto D."/>
            <person name="Vollmers J."/>
            <person name="Rivas-Marin E."/>
            <person name="Kohn T."/>
            <person name="Peeters S.H."/>
            <person name="Heuer A."/>
            <person name="Rast P."/>
            <person name="Oberbeckmann S."/>
            <person name="Bunk B."/>
            <person name="Jeske O."/>
            <person name="Meyerdierks A."/>
            <person name="Storesund J.E."/>
            <person name="Kallscheuer N."/>
            <person name="Luecker S."/>
            <person name="Lage O.M."/>
            <person name="Pohl T."/>
            <person name="Merkel B.J."/>
            <person name="Hornburger P."/>
            <person name="Mueller R.-W."/>
            <person name="Bruemmer F."/>
            <person name="Labrenz M."/>
            <person name="Spormann A.M."/>
            <person name="Op den Camp H."/>
            <person name="Overmann J."/>
            <person name="Amann R."/>
            <person name="Jetten M.S.M."/>
            <person name="Mascher T."/>
            <person name="Medema M.H."/>
            <person name="Devos D.P."/>
            <person name="Kaster A.-K."/>
            <person name="Ovreas L."/>
            <person name="Rohde M."/>
            <person name="Galperin M.Y."/>
            <person name="Jogler C."/>
        </authorList>
    </citation>
    <scope>NUCLEOTIDE SEQUENCE [LARGE SCALE GENOMIC DNA]</scope>
    <source>
        <strain evidence="2 3">Pan161</strain>
    </source>
</reference>
<evidence type="ECO:0000256" key="1">
    <source>
        <dbReference type="SAM" id="Phobius"/>
    </source>
</evidence>
<dbReference type="KEGG" id="gax:Pan161_41500"/>
<evidence type="ECO:0000313" key="2">
    <source>
        <dbReference type="EMBL" id="QDT92483.1"/>
    </source>
</evidence>
<feature type="transmembrane region" description="Helical" evidence="1">
    <location>
        <begin position="72"/>
        <end position="96"/>
    </location>
</feature>
<feature type="transmembrane region" description="Helical" evidence="1">
    <location>
        <begin position="193"/>
        <end position="214"/>
    </location>
</feature>
<accession>A0A517VHJ4</accession>
<organism evidence="2 3">
    <name type="scientific">Gimesia algae</name>
    <dbReference type="NCBI Taxonomy" id="2527971"/>
    <lineage>
        <taxon>Bacteria</taxon>
        <taxon>Pseudomonadati</taxon>
        <taxon>Planctomycetota</taxon>
        <taxon>Planctomycetia</taxon>
        <taxon>Planctomycetales</taxon>
        <taxon>Planctomycetaceae</taxon>
        <taxon>Gimesia</taxon>
    </lineage>
</organism>
<keyword evidence="1" id="KW-0812">Transmembrane</keyword>
<keyword evidence="1" id="KW-0472">Membrane</keyword>
<gene>
    <name evidence="2" type="ORF">Pan161_41500</name>
</gene>
<name>A0A517VHJ4_9PLAN</name>
<evidence type="ECO:0000313" key="3">
    <source>
        <dbReference type="Proteomes" id="UP000316855"/>
    </source>
</evidence>
<dbReference type="AlphaFoldDB" id="A0A517VHJ4"/>
<feature type="transmembrane region" description="Helical" evidence="1">
    <location>
        <begin position="229"/>
        <end position="252"/>
    </location>
</feature>
<dbReference type="OrthoDB" id="244933at2"/>
<keyword evidence="3" id="KW-1185">Reference proteome</keyword>
<protein>
    <recommendedName>
        <fullName evidence="4">YrhK domain-containing protein</fullName>
    </recommendedName>
</protein>
<proteinExistence type="predicted"/>
<dbReference type="EMBL" id="CP036343">
    <property type="protein sequence ID" value="QDT92483.1"/>
    <property type="molecule type" value="Genomic_DNA"/>
</dbReference>
<feature type="transmembrane region" description="Helical" evidence="1">
    <location>
        <begin position="159"/>
        <end position="181"/>
    </location>
</feature>
<evidence type="ECO:0008006" key="4">
    <source>
        <dbReference type="Google" id="ProtNLM"/>
    </source>
</evidence>
<keyword evidence="1" id="KW-1133">Transmembrane helix</keyword>
<dbReference type="RefSeq" id="WP_145230194.1">
    <property type="nucleotide sequence ID" value="NZ_CP036343.1"/>
</dbReference>
<feature type="transmembrane region" description="Helical" evidence="1">
    <location>
        <begin position="264"/>
        <end position="285"/>
    </location>
</feature>
<sequence length="296" mass="32780">MEERRQNGQGWECIKSDGPPPFITHRLFRHANGSIQEWLSRKHRKNLIAREIGLIEAVGKLLLRCLWMPHELNWWIGAVFAVGASLFAIASILILAPDLAAALSLAPSQVNAIYFCGSIPFTTAAYLQLFQAANSGALPDEEQEQSGRLKLFGWKPASAGWLSCALQFAGTILFNINTFDAMQPSLSWFKTDLLVWIPNFGGSILFLTSGYLAFIETGHRYWAWQPGNLSWWIVLINLLGCIGFMISALLAISLPTPVAPWRDTLSVALTLQGAVCFFLGAVLMLPETVREEVSLC</sequence>